<feature type="domain" description="Peptidoglycan binding-like" evidence="2">
    <location>
        <begin position="436"/>
        <end position="491"/>
    </location>
</feature>
<dbReference type="AlphaFoldDB" id="A0A3N2CYM1"/>
<protein>
    <submittedName>
        <fullName evidence="4">Putative peptidoglycan binding protein</fullName>
    </submittedName>
</protein>
<accession>A0A3N2CYM1</accession>
<dbReference type="RefSeq" id="WP_123392297.1">
    <property type="nucleotide sequence ID" value="NZ_RKHO01000001.1"/>
</dbReference>
<evidence type="ECO:0000259" key="3">
    <source>
        <dbReference type="Pfam" id="PF08924"/>
    </source>
</evidence>
<reference evidence="4 5" key="1">
    <citation type="submission" date="2018-11" db="EMBL/GenBank/DDBJ databases">
        <title>Sequencing the genomes of 1000 actinobacteria strains.</title>
        <authorList>
            <person name="Klenk H.-P."/>
        </authorList>
    </citation>
    <scope>NUCLEOTIDE SEQUENCE [LARGE SCALE GENOMIC DNA]</scope>
    <source>
        <strain evidence="4 5">DSM 12652</strain>
    </source>
</reference>
<evidence type="ECO:0000313" key="5">
    <source>
        <dbReference type="Proteomes" id="UP000281738"/>
    </source>
</evidence>
<sequence length="496" mass="53350">MRLPGPSATGRPTTSRLRGWARRASAGLLVGALAGGLLATSPAPSYAANPVTPGDYTGLGFDQCEAPSETAMRAWRRASPFRAAGIYISGASRACQRQANLTPTWVRNQLADGWHLMPITLGPQASCSTRFPRYGRSIDPTINPSTTGTYAAARAQGAAEARSAVSRAGTLGIVKRSTIFYDLEAFDTTSSTACTQSALWFMDAWTRELHRLGYASGYYSSAASGIKLLDDARVRSGNPIRMPDQVWIADWDGRATTSSRWVRSTGWADHARAKQFRGDHRETWGGVSITIDTNYVDLRTPRIPGAVSTPAPSPTPAPAPSPSPSPEPVPMGPAPRHTGTDLADARCSPSTISLPAYTRTGPWRTQHLVALQCLLKQRRLYPYAVTGTWNTPTTTALHAFQRRAGHPVRTWASRSDWVSLHVTGTSRRTLRSGATGVDVIRVQRALNAATSAGLVVTGRYDARTASAVGTYQRAVGVNPSKVVYGTTWTAMEKGRL</sequence>
<dbReference type="InterPro" id="IPR002477">
    <property type="entry name" value="Peptidoglycan-bd-like"/>
</dbReference>
<feature type="region of interest" description="Disordered" evidence="1">
    <location>
        <begin position="302"/>
        <end position="348"/>
    </location>
</feature>
<dbReference type="EMBL" id="RKHO01000001">
    <property type="protein sequence ID" value="ROR92637.1"/>
    <property type="molecule type" value="Genomic_DNA"/>
</dbReference>
<dbReference type="SUPFAM" id="SSF47090">
    <property type="entry name" value="PGBD-like"/>
    <property type="match status" value="2"/>
</dbReference>
<feature type="compositionally biased region" description="Pro residues" evidence="1">
    <location>
        <begin position="311"/>
        <end position="333"/>
    </location>
</feature>
<gene>
    <name evidence="4" type="ORF">EDD33_3534</name>
</gene>
<evidence type="ECO:0000259" key="2">
    <source>
        <dbReference type="Pfam" id="PF01471"/>
    </source>
</evidence>
<dbReference type="Gene3D" id="3.20.20.80">
    <property type="entry name" value="Glycosidases"/>
    <property type="match status" value="1"/>
</dbReference>
<evidence type="ECO:0000313" key="4">
    <source>
        <dbReference type="EMBL" id="ROR92637.1"/>
    </source>
</evidence>
<dbReference type="Gene3D" id="1.10.101.10">
    <property type="entry name" value="PGBD-like superfamily/PGBD"/>
    <property type="match status" value="1"/>
</dbReference>
<dbReference type="SUPFAM" id="SSF51445">
    <property type="entry name" value="(Trans)glycosidases"/>
    <property type="match status" value="1"/>
</dbReference>
<dbReference type="OrthoDB" id="5171321at2"/>
<keyword evidence="5" id="KW-1185">Reference proteome</keyword>
<comment type="caution">
    <text evidence="4">The sequence shown here is derived from an EMBL/GenBank/DDBJ whole genome shotgun (WGS) entry which is preliminary data.</text>
</comment>
<evidence type="ECO:0000256" key="1">
    <source>
        <dbReference type="SAM" id="MobiDB-lite"/>
    </source>
</evidence>
<dbReference type="InterPro" id="IPR036366">
    <property type="entry name" value="PGBDSf"/>
</dbReference>
<proteinExistence type="predicted"/>
<dbReference type="Pfam" id="PF01471">
    <property type="entry name" value="PG_binding_1"/>
    <property type="match status" value="1"/>
</dbReference>
<organism evidence="4 5">
    <name type="scientific">Nocardioides aurantiacus</name>
    <dbReference type="NCBI Taxonomy" id="86796"/>
    <lineage>
        <taxon>Bacteria</taxon>
        <taxon>Bacillati</taxon>
        <taxon>Actinomycetota</taxon>
        <taxon>Actinomycetes</taxon>
        <taxon>Propionibacteriales</taxon>
        <taxon>Nocardioidaceae</taxon>
        <taxon>Nocardioides</taxon>
    </lineage>
</organism>
<dbReference type="InterPro" id="IPR036365">
    <property type="entry name" value="PGBD-like_sf"/>
</dbReference>
<dbReference type="InterPro" id="IPR017853">
    <property type="entry name" value="GH"/>
</dbReference>
<feature type="domain" description="Rv2525c-like glycoside hydrolase-like" evidence="3">
    <location>
        <begin position="74"/>
        <end position="296"/>
    </location>
</feature>
<name>A0A3N2CYM1_9ACTN</name>
<dbReference type="InterPro" id="IPR015020">
    <property type="entry name" value="Rv2525c-like_Glyco_Hydro-like"/>
</dbReference>
<dbReference type="Pfam" id="PF08924">
    <property type="entry name" value="Rv2525c_GlyHyd-like"/>
    <property type="match status" value="1"/>
</dbReference>
<dbReference type="Proteomes" id="UP000281738">
    <property type="component" value="Unassembled WGS sequence"/>
</dbReference>